<dbReference type="FunFam" id="2.40.50.140:FF:000113">
    <property type="entry name" value="polyribonucleotide nucleotidyltransferase 1, mitochondrial"/>
    <property type="match status" value="1"/>
</dbReference>
<dbReference type="PANTHER" id="PTHR11252">
    <property type="entry name" value="POLYRIBONUCLEOTIDE NUCLEOTIDYLTRANSFERASE"/>
    <property type="match status" value="1"/>
</dbReference>
<sequence length="767" mass="84965">MQSIVMISRGSSRWFGCSQRHSRYYIKRWFSVGTVKLFEYKVDFSERSSINLSGGKYARLSDGCAVATLGDTSVMATIVSKSTKSSSNFLPLTVDYRQKAAAAGRIPTNYLRRELSVSEHEILTSRLIDRSLRPLFPSTYCFDTQVMCNLLAVDGVNHPDILSINAASTALALSDIPWNGPVGAVRIGLCDKNFVTNPTRRELANSELNLVVVSAAQNLVVMLEGSANNILQQDFLKAIKFGVKECQYIVNGIQKLQTEFGKPKREFEIKNVDDTNGNLETVIESLSEIKLREIFTNANHDKTSRDVAVKNVKTEAIENLKSNFENLNFEMCSVIFDKISKRVFRNLIFENDLRCDGRQLDELRKISCEVDLYKPLHGSALFQRGQTQVFCTVALDSLDSALKLDPMSILTSGINEKNFFLHYEFPPYATNDIGRMSPFMRREVGHGALAERGLRSVVPENFPFTIRLTAEVLESNGSSSMASICGGSLALMDAGVPITQPAAGVAIGLIANYDSDDSKHIKDYRILTDILGIEDYMGDMDFKLAGTKKGITALQADIKIPGLPLKIIMEAIQAATSAKHKIINIMNSTLQSTRKPKKENWPLTEILNVPIHKKGKLVGPGGINLKRIMLETGAQISTDTENDAFTIFAPNQEALNEAKEIIDKLISEKSEPQLEFGAIYKAKIVEIREIGVMVTLYPTMQPALIHNSQLDQRKINHPSALGLEEGHEIQIKYFGRDPVSGIMRLSRKVLQGPASSPARSIGGKNTL</sequence>
<accession>A0A5E4N7B4</accession>
<dbReference type="FunFam" id="3.30.1370.10:FF:000001">
    <property type="entry name" value="Polyribonucleotide nucleotidyltransferase"/>
    <property type="match status" value="1"/>
</dbReference>
<dbReference type="InterPro" id="IPR003029">
    <property type="entry name" value="S1_domain"/>
</dbReference>
<dbReference type="InterPro" id="IPR004088">
    <property type="entry name" value="KH_dom_type_1"/>
</dbReference>
<evidence type="ECO:0000256" key="6">
    <source>
        <dbReference type="ARBA" id="ARBA00022884"/>
    </source>
</evidence>
<evidence type="ECO:0000256" key="8">
    <source>
        <dbReference type="PROSITE-ProRule" id="PRU00117"/>
    </source>
</evidence>
<dbReference type="OrthoDB" id="437922at2759"/>
<evidence type="ECO:0000256" key="7">
    <source>
        <dbReference type="ARBA" id="ARBA00031451"/>
    </source>
</evidence>
<dbReference type="InterPro" id="IPR012162">
    <property type="entry name" value="PNPase"/>
</dbReference>
<dbReference type="SUPFAM" id="SSF46915">
    <property type="entry name" value="Polynucleotide phosphorylase/guanosine pentaphosphate synthase (PNPase/GPSI), domain 3"/>
    <property type="match status" value="1"/>
</dbReference>
<dbReference type="GO" id="GO:0004654">
    <property type="term" value="F:polyribonucleotide nucleotidyltransferase activity"/>
    <property type="evidence" value="ECO:0007669"/>
    <property type="project" value="UniProtKB-EC"/>
</dbReference>
<organism evidence="10 11">
    <name type="scientific">Cinara cedri</name>
    <dbReference type="NCBI Taxonomy" id="506608"/>
    <lineage>
        <taxon>Eukaryota</taxon>
        <taxon>Metazoa</taxon>
        <taxon>Ecdysozoa</taxon>
        <taxon>Arthropoda</taxon>
        <taxon>Hexapoda</taxon>
        <taxon>Insecta</taxon>
        <taxon>Pterygota</taxon>
        <taxon>Neoptera</taxon>
        <taxon>Paraneoptera</taxon>
        <taxon>Hemiptera</taxon>
        <taxon>Sternorrhyncha</taxon>
        <taxon>Aphidomorpha</taxon>
        <taxon>Aphidoidea</taxon>
        <taxon>Aphididae</taxon>
        <taxon>Lachninae</taxon>
        <taxon>Cinara</taxon>
    </lineage>
</organism>
<dbReference type="Pfam" id="PF03726">
    <property type="entry name" value="PNPase"/>
    <property type="match status" value="1"/>
</dbReference>
<comment type="similarity">
    <text evidence="1">Belongs to the polyribonucleotide nucleotidyltransferase family.</text>
</comment>
<dbReference type="SUPFAM" id="SSF55666">
    <property type="entry name" value="Ribonuclease PH domain 2-like"/>
    <property type="match status" value="2"/>
</dbReference>
<evidence type="ECO:0000256" key="5">
    <source>
        <dbReference type="ARBA" id="ARBA00022695"/>
    </source>
</evidence>
<evidence type="ECO:0000256" key="4">
    <source>
        <dbReference type="ARBA" id="ARBA00022679"/>
    </source>
</evidence>
<gene>
    <name evidence="10" type="ORF">CINCED_3A000534</name>
</gene>
<keyword evidence="4" id="KW-0808">Transferase</keyword>
<dbReference type="EMBL" id="CABPRJ010001466">
    <property type="protein sequence ID" value="VVC38270.1"/>
    <property type="molecule type" value="Genomic_DNA"/>
</dbReference>
<dbReference type="AlphaFoldDB" id="A0A5E4N7B4"/>
<dbReference type="Pfam" id="PF01138">
    <property type="entry name" value="RNase_PH"/>
    <property type="match status" value="2"/>
</dbReference>
<dbReference type="InterPro" id="IPR020568">
    <property type="entry name" value="Ribosomal_Su5_D2-typ_SF"/>
</dbReference>
<dbReference type="GO" id="GO:0005829">
    <property type="term" value="C:cytosol"/>
    <property type="evidence" value="ECO:0007669"/>
    <property type="project" value="TreeGrafter"/>
</dbReference>
<dbReference type="SUPFAM" id="SSF50249">
    <property type="entry name" value="Nucleic acid-binding proteins"/>
    <property type="match status" value="1"/>
</dbReference>
<dbReference type="InterPro" id="IPR036612">
    <property type="entry name" value="KH_dom_type_1_sf"/>
</dbReference>
<name>A0A5E4N7B4_9HEMI</name>
<proteinExistence type="inferred from homology"/>
<evidence type="ECO:0000313" key="11">
    <source>
        <dbReference type="Proteomes" id="UP000325440"/>
    </source>
</evidence>
<dbReference type="InterPro" id="IPR027408">
    <property type="entry name" value="PNPase/RNase_PH_dom_sf"/>
</dbReference>
<dbReference type="CDD" id="cd11364">
    <property type="entry name" value="RNase_PH_PNPase_2"/>
    <property type="match status" value="1"/>
</dbReference>
<evidence type="ECO:0000256" key="1">
    <source>
        <dbReference type="ARBA" id="ARBA00007404"/>
    </source>
</evidence>
<keyword evidence="3" id="KW-0963">Cytoplasm</keyword>
<dbReference type="InterPro" id="IPR015848">
    <property type="entry name" value="PNPase_PH_RNA-bd_bac/org-type"/>
</dbReference>
<evidence type="ECO:0000313" key="10">
    <source>
        <dbReference type="EMBL" id="VVC38270.1"/>
    </source>
</evidence>
<feature type="domain" description="S1 motif" evidence="9">
    <location>
        <begin position="677"/>
        <end position="748"/>
    </location>
</feature>
<dbReference type="GO" id="GO:0000965">
    <property type="term" value="P:mitochondrial RNA 3'-end processing"/>
    <property type="evidence" value="ECO:0007669"/>
    <property type="project" value="TreeGrafter"/>
</dbReference>
<dbReference type="PROSITE" id="PS50084">
    <property type="entry name" value="KH_TYPE_1"/>
    <property type="match status" value="1"/>
</dbReference>
<dbReference type="Gene3D" id="2.40.50.140">
    <property type="entry name" value="Nucleic acid-binding proteins"/>
    <property type="match status" value="1"/>
</dbReference>
<dbReference type="InterPro" id="IPR015847">
    <property type="entry name" value="ExoRNase_PH_dom2"/>
</dbReference>
<dbReference type="CDD" id="cd09033">
    <property type="entry name" value="KH-I_PNPT1"/>
    <property type="match status" value="1"/>
</dbReference>
<evidence type="ECO:0000256" key="2">
    <source>
        <dbReference type="ARBA" id="ARBA00012416"/>
    </source>
</evidence>
<dbReference type="EC" id="2.7.7.8" evidence="2"/>
<dbReference type="NCBIfam" id="NF008805">
    <property type="entry name" value="PRK11824.1"/>
    <property type="match status" value="1"/>
</dbReference>
<dbReference type="Pfam" id="PF03725">
    <property type="entry name" value="RNase_PH_C"/>
    <property type="match status" value="1"/>
</dbReference>
<keyword evidence="5" id="KW-0548">Nucleotidyltransferase</keyword>
<dbReference type="SMART" id="SM00322">
    <property type="entry name" value="KH"/>
    <property type="match status" value="1"/>
</dbReference>
<dbReference type="PROSITE" id="PS50126">
    <property type="entry name" value="S1"/>
    <property type="match status" value="1"/>
</dbReference>
<dbReference type="GO" id="GO:0000958">
    <property type="term" value="P:mitochondrial mRNA catabolic process"/>
    <property type="evidence" value="ECO:0007669"/>
    <property type="project" value="TreeGrafter"/>
</dbReference>
<keyword evidence="6 8" id="KW-0694">RNA-binding</keyword>
<evidence type="ECO:0000259" key="9">
    <source>
        <dbReference type="PROSITE" id="PS50126"/>
    </source>
</evidence>
<dbReference type="PANTHER" id="PTHR11252:SF0">
    <property type="entry name" value="POLYRIBONUCLEOTIDE NUCLEOTIDYLTRANSFERASE 1, MITOCHONDRIAL"/>
    <property type="match status" value="1"/>
</dbReference>
<dbReference type="InterPro" id="IPR036345">
    <property type="entry name" value="ExoRNase_PH_dom2_sf"/>
</dbReference>
<dbReference type="InterPro" id="IPR012340">
    <property type="entry name" value="NA-bd_OB-fold"/>
</dbReference>
<dbReference type="FunFam" id="3.30.230.70:FF:000032">
    <property type="entry name" value="Polyribonucleotide nucleotidyltransferase 1"/>
    <property type="match status" value="1"/>
</dbReference>
<dbReference type="SUPFAM" id="SSF54791">
    <property type="entry name" value="Eukaryotic type KH-domain (KH-domain type I)"/>
    <property type="match status" value="1"/>
</dbReference>
<dbReference type="Gene3D" id="3.30.1370.10">
    <property type="entry name" value="K Homology domain, type 1"/>
    <property type="match status" value="1"/>
</dbReference>
<dbReference type="Gene3D" id="3.30.230.70">
    <property type="entry name" value="GHMP Kinase, N-terminal domain"/>
    <property type="match status" value="2"/>
</dbReference>
<protein>
    <recommendedName>
        <fullName evidence="2">polyribonucleotide nucleotidyltransferase</fullName>
        <ecNumber evidence="2">2.7.7.8</ecNumber>
    </recommendedName>
    <alternativeName>
        <fullName evidence="7">Polynucleotide phosphorylase 1</fullName>
    </alternativeName>
</protein>
<dbReference type="Proteomes" id="UP000325440">
    <property type="component" value="Unassembled WGS sequence"/>
</dbReference>
<dbReference type="InterPro" id="IPR036456">
    <property type="entry name" value="PNPase_PH_RNA-bd_sf"/>
</dbReference>
<dbReference type="InterPro" id="IPR004087">
    <property type="entry name" value="KH_dom"/>
</dbReference>
<keyword evidence="11" id="KW-1185">Reference proteome</keyword>
<dbReference type="CDD" id="cd11363">
    <property type="entry name" value="RNase_PH_PNPase_1"/>
    <property type="match status" value="1"/>
</dbReference>
<dbReference type="GO" id="GO:0000175">
    <property type="term" value="F:3'-5'-RNA exonuclease activity"/>
    <property type="evidence" value="ECO:0007669"/>
    <property type="project" value="TreeGrafter"/>
</dbReference>
<dbReference type="Pfam" id="PF00013">
    <property type="entry name" value="KH_1"/>
    <property type="match status" value="1"/>
</dbReference>
<dbReference type="NCBIfam" id="TIGR03591">
    <property type="entry name" value="polynuc_phos"/>
    <property type="match status" value="1"/>
</dbReference>
<evidence type="ECO:0000256" key="3">
    <source>
        <dbReference type="ARBA" id="ARBA00022490"/>
    </source>
</evidence>
<dbReference type="SUPFAM" id="SSF54211">
    <property type="entry name" value="Ribosomal protein S5 domain 2-like"/>
    <property type="match status" value="2"/>
</dbReference>
<dbReference type="PIRSF" id="PIRSF005499">
    <property type="entry name" value="PNPase"/>
    <property type="match status" value="1"/>
</dbReference>
<reference evidence="10 11" key="1">
    <citation type="submission" date="2019-08" db="EMBL/GenBank/DDBJ databases">
        <authorList>
            <person name="Alioto T."/>
            <person name="Alioto T."/>
            <person name="Gomez Garrido J."/>
        </authorList>
    </citation>
    <scope>NUCLEOTIDE SEQUENCE [LARGE SCALE GENOMIC DNA]</scope>
</reference>
<dbReference type="GO" id="GO:0005739">
    <property type="term" value="C:mitochondrion"/>
    <property type="evidence" value="ECO:0007669"/>
    <property type="project" value="TreeGrafter"/>
</dbReference>
<dbReference type="InterPro" id="IPR001247">
    <property type="entry name" value="ExoRNase_PH_dom1"/>
</dbReference>
<dbReference type="FunFam" id="3.30.230.70:FF:000001">
    <property type="entry name" value="Polyribonucleotide nucleotidyltransferase"/>
    <property type="match status" value="1"/>
</dbReference>
<dbReference type="GO" id="GO:0003723">
    <property type="term" value="F:RNA binding"/>
    <property type="evidence" value="ECO:0007669"/>
    <property type="project" value="UniProtKB-UniRule"/>
</dbReference>